<reference evidence="2" key="1">
    <citation type="submission" date="2021-03" db="EMBL/GenBank/DDBJ databases">
        <authorList>
            <person name="Wang G."/>
        </authorList>
    </citation>
    <scope>NUCLEOTIDE SEQUENCE</scope>
    <source>
        <strain evidence="2">KCTC 12899</strain>
    </source>
</reference>
<dbReference type="Gene3D" id="3.40.50.150">
    <property type="entry name" value="Vaccinia Virus protein VP39"/>
    <property type="match status" value="1"/>
</dbReference>
<dbReference type="SUPFAM" id="SSF53335">
    <property type="entry name" value="S-adenosyl-L-methionine-dependent methyltransferases"/>
    <property type="match status" value="1"/>
</dbReference>
<gene>
    <name evidence="2" type="ORF">J3U88_24300</name>
</gene>
<dbReference type="GO" id="GO:0032259">
    <property type="term" value="P:methylation"/>
    <property type="evidence" value="ECO:0007669"/>
    <property type="project" value="UniProtKB-KW"/>
</dbReference>
<feature type="domain" description="Methyltransferase type 12" evidence="1">
    <location>
        <begin position="73"/>
        <end position="162"/>
    </location>
</feature>
<comment type="caution">
    <text evidence="2">The sequence shown here is derived from an EMBL/GenBank/DDBJ whole genome shotgun (WGS) entry which is preliminary data.</text>
</comment>
<dbReference type="Pfam" id="PF08242">
    <property type="entry name" value="Methyltransf_12"/>
    <property type="match status" value="1"/>
</dbReference>
<keyword evidence="2" id="KW-0808">Transferase</keyword>
<dbReference type="GO" id="GO:0008168">
    <property type="term" value="F:methyltransferase activity"/>
    <property type="evidence" value="ECO:0007669"/>
    <property type="project" value="UniProtKB-KW"/>
</dbReference>
<dbReference type="InterPro" id="IPR029063">
    <property type="entry name" value="SAM-dependent_MTases_sf"/>
</dbReference>
<dbReference type="EMBL" id="JAFREP010000026">
    <property type="protein sequence ID" value="MBO1321622.1"/>
    <property type="molecule type" value="Genomic_DNA"/>
</dbReference>
<protein>
    <submittedName>
        <fullName evidence="2">Class I SAM-dependent methyltransferase</fullName>
    </submittedName>
</protein>
<dbReference type="InterPro" id="IPR013217">
    <property type="entry name" value="Methyltransf_12"/>
</dbReference>
<keyword evidence="3" id="KW-1185">Reference proteome</keyword>
<proteinExistence type="predicted"/>
<evidence type="ECO:0000259" key="1">
    <source>
        <dbReference type="Pfam" id="PF08242"/>
    </source>
</evidence>
<dbReference type="AlphaFoldDB" id="A0A8J7Q6T9"/>
<accession>A0A8J7Q6T9</accession>
<dbReference type="RefSeq" id="WP_207861595.1">
    <property type="nucleotide sequence ID" value="NZ_JAFREP010000026.1"/>
</dbReference>
<dbReference type="Proteomes" id="UP000664417">
    <property type="component" value="Unassembled WGS sequence"/>
</dbReference>
<organism evidence="2 3">
    <name type="scientific">Acanthopleuribacter pedis</name>
    <dbReference type="NCBI Taxonomy" id="442870"/>
    <lineage>
        <taxon>Bacteria</taxon>
        <taxon>Pseudomonadati</taxon>
        <taxon>Acidobacteriota</taxon>
        <taxon>Holophagae</taxon>
        <taxon>Acanthopleuribacterales</taxon>
        <taxon>Acanthopleuribacteraceae</taxon>
        <taxon>Acanthopleuribacter</taxon>
    </lineage>
</organism>
<evidence type="ECO:0000313" key="3">
    <source>
        <dbReference type="Proteomes" id="UP000664417"/>
    </source>
</evidence>
<name>A0A8J7Q6T9_9BACT</name>
<sequence length="217" mass="24469">MNQTMIDDDSHYAAFVEAFIRGRLDLDEAQDRERLLRAAHQQELRLYRFKRKTLPRVSQVLGTLKGLQPRDLLDIGSGRGTFLWPFLETFDGVPVTSVEVDPIRLRDLQAVSKGGVHRLAVWDADVQADDLGENSYDVTTALEVIEHLPNPSAAIRNLVRATRRFVVASVPSKPDDNPEHLHFFPADQFEQMWLAAGAERVDCSYVQGHLIAVIKIA</sequence>
<keyword evidence="2" id="KW-0489">Methyltransferase</keyword>
<evidence type="ECO:0000313" key="2">
    <source>
        <dbReference type="EMBL" id="MBO1321622.1"/>
    </source>
</evidence>